<dbReference type="STRING" id="936756.ATE80_04515"/>
<dbReference type="SUPFAM" id="SSF52096">
    <property type="entry name" value="ClpP/crotonase"/>
    <property type="match status" value="1"/>
</dbReference>
<accession>A0A100Y987</accession>
<reference evidence="2 3" key="1">
    <citation type="submission" date="2015-11" db="EMBL/GenBank/DDBJ databases">
        <title>Genome-wide analysis reveals the secondary metabolome in Streptomyces kanasensis ZX01.</title>
        <authorList>
            <person name="Zhang G."/>
            <person name="Han L."/>
            <person name="Feng J."/>
            <person name="Zhang X."/>
        </authorList>
    </citation>
    <scope>NUCLEOTIDE SEQUENCE [LARGE SCALE GENOMIC DNA]</scope>
    <source>
        <strain evidence="2 3">ZX01</strain>
    </source>
</reference>
<dbReference type="RefSeq" id="WP_058940794.1">
    <property type="nucleotide sequence ID" value="NZ_LNSV01000006.1"/>
</dbReference>
<dbReference type="PANTHER" id="PTHR11261">
    <property type="entry name" value="INTERPHOTORECEPTOR RETINOID-BINDING PROTEIN"/>
    <property type="match status" value="1"/>
</dbReference>
<organism evidence="2 3">
    <name type="scientific">Streptomyces kanasensis</name>
    <dbReference type="NCBI Taxonomy" id="936756"/>
    <lineage>
        <taxon>Bacteria</taxon>
        <taxon>Bacillati</taxon>
        <taxon>Actinomycetota</taxon>
        <taxon>Actinomycetes</taxon>
        <taxon>Kitasatosporales</taxon>
        <taxon>Streptomycetaceae</taxon>
        <taxon>Streptomyces</taxon>
    </lineage>
</organism>
<evidence type="ECO:0000259" key="1">
    <source>
        <dbReference type="SMART" id="SM00245"/>
    </source>
</evidence>
<dbReference type="Proteomes" id="UP000054011">
    <property type="component" value="Unassembled WGS sequence"/>
</dbReference>
<dbReference type="Gene3D" id="3.30.750.44">
    <property type="match status" value="1"/>
</dbReference>
<dbReference type="PANTHER" id="PTHR11261:SF3">
    <property type="entry name" value="RETINOL-BINDING PROTEIN 3"/>
    <property type="match status" value="1"/>
</dbReference>
<dbReference type="GO" id="GO:0008236">
    <property type="term" value="F:serine-type peptidase activity"/>
    <property type="evidence" value="ECO:0007669"/>
    <property type="project" value="InterPro"/>
</dbReference>
<protein>
    <submittedName>
        <fullName evidence="2">Peptidase S41</fullName>
    </submittedName>
</protein>
<dbReference type="OrthoDB" id="6397760at2"/>
<dbReference type="EMBL" id="LNSV01000006">
    <property type="protein sequence ID" value="KUH40049.1"/>
    <property type="molecule type" value="Genomic_DNA"/>
</dbReference>
<name>A0A100Y987_9ACTN</name>
<dbReference type="SMART" id="SM00245">
    <property type="entry name" value="TSPc"/>
    <property type="match status" value="1"/>
</dbReference>
<evidence type="ECO:0000313" key="2">
    <source>
        <dbReference type="EMBL" id="KUH40049.1"/>
    </source>
</evidence>
<sequence>MPSNGQIIETALGRITAGYVFPEKATAVDTAIRRRLAAGDYDHLDGRALCETVTAHLQEVCPDKHLRLLWTDRPQSPDPADEDEGRAAFLDVLRAENQGIRRVEQLDGNIGLIDVRRIPYADTGAHAIGAAMHLVAHSAALVLDLRECRGGAPEGAAMWCSYFFRDDQVHLNDIYERSTGATRQFWTAAHLPAPRYPDRPVYVLTGPVTFSGGEDVAYTLQAHGRAVLVGERTPGGAHPTARHAVTEHILVTVPTARTVSAVTGTNWEGVGVVPDVSVPAAQALDRAVEAALAHLGARRQPGLSGRS</sequence>
<feature type="domain" description="Tail specific protease" evidence="1">
    <location>
        <begin position="85"/>
        <end position="279"/>
    </location>
</feature>
<evidence type="ECO:0000313" key="3">
    <source>
        <dbReference type="Proteomes" id="UP000054011"/>
    </source>
</evidence>
<dbReference type="Pfam" id="PF03572">
    <property type="entry name" value="Peptidase_S41"/>
    <property type="match status" value="1"/>
</dbReference>
<comment type="caution">
    <text evidence="2">The sequence shown here is derived from an EMBL/GenBank/DDBJ whole genome shotgun (WGS) entry which is preliminary data.</text>
</comment>
<keyword evidence="3" id="KW-1185">Reference proteome</keyword>
<proteinExistence type="predicted"/>
<dbReference type="CDD" id="cd07563">
    <property type="entry name" value="Peptidase_S41_IRBP"/>
    <property type="match status" value="1"/>
</dbReference>
<dbReference type="AlphaFoldDB" id="A0A100Y987"/>
<dbReference type="Gene3D" id="3.90.226.10">
    <property type="entry name" value="2-enoyl-CoA Hydratase, Chain A, domain 1"/>
    <property type="match status" value="1"/>
</dbReference>
<dbReference type="InterPro" id="IPR029045">
    <property type="entry name" value="ClpP/crotonase-like_dom_sf"/>
</dbReference>
<gene>
    <name evidence="2" type="ORF">ATE80_04515</name>
</gene>
<dbReference type="GO" id="GO:0006508">
    <property type="term" value="P:proteolysis"/>
    <property type="evidence" value="ECO:0007669"/>
    <property type="project" value="InterPro"/>
</dbReference>
<dbReference type="InterPro" id="IPR005151">
    <property type="entry name" value="Tail-specific_protease"/>
</dbReference>